<organism evidence="3 4">
    <name type="scientific">Paramecium sonneborni</name>
    <dbReference type="NCBI Taxonomy" id="65129"/>
    <lineage>
        <taxon>Eukaryota</taxon>
        <taxon>Sar</taxon>
        <taxon>Alveolata</taxon>
        <taxon>Ciliophora</taxon>
        <taxon>Intramacronucleata</taxon>
        <taxon>Oligohymenophorea</taxon>
        <taxon>Peniculida</taxon>
        <taxon>Parameciidae</taxon>
        <taxon>Paramecium</taxon>
    </lineage>
</organism>
<accession>A0A8S1RK95</accession>
<sequence>MKILLLLAYFLYVQAECYYNQYGVLHFCDECCYWYDGDWYCETYQYCYTFIAITVSIWILICLIYLSLYFYVRNKTIQRITLIHNRSAKAQRENIVQETSKKNEIQNQTIEVATMDVQISNDQL</sequence>
<feature type="signal peptide" evidence="2">
    <location>
        <begin position="1"/>
        <end position="15"/>
    </location>
</feature>
<evidence type="ECO:0000313" key="4">
    <source>
        <dbReference type="Proteomes" id="UP000692954"/>
    </source>
</evidence>
<reference evidence="3" key="1">
    <citation type="submission" date="2021-01" db="EMBL/GenBank/DDBJ databases">
        <authorList>
            <consortium name="Genoscope - CEA"/>
            <person name="William W."/>
        </authorList>
    </citation>
    <scope>NUCLEOTIDE SEQUENCE</scope>
</reference>
<evidence type="ECO:0000256" key="1">
    <source>
        <dbReference type="SAM" id="Phobius"/>
    </source>
</evidence>
<keyword evidence="2" id="KW-0732">Signal</keyword>
<evidence type="ECO:0008006" key="5">
    <source>
        <dbReference type="Google" id="ProtNLM"/>
    </source>
</evidence>
<evidence type="ECO:0000256" key="2">
    <source>
        <dbReference type="SAM" id="SignalP"/>
    </source>
</evidence>
<keyword evidence="1" id="KW-0472">Membrane</keyword>
<evidence type="ECO:0000313" key="3">
    <source>
        <dbReference type="EMBL" id="CAD8127702.1"/>
    </source>
</evidence>
<gene>
    <name evidence="3" type="ORF">PSON_ATCC_30995.1.T1790028</name>
</gene>
<keyword evidence="1" id="KW-0812">Transmembrane</keyword>
<dbReference type="EMBL" id="CAJJDN010000179">
    <property type="protein sequence ID" value="CAD8127702.1"/>
    <property type="molecule type" value="Genomic_DNA"/>
</dbReference>
<dbReference type="OrthoDB" id="301269at2759"/>
<keyword evidence="4" id="KW-1185">Reference proteome</keyword>
<feature type="chain" id="PRO_5035919130" description="Transmembrane protein" evidence="2">
    <location>
        <begin position="16"/>
        <end position="124"/>
    </location>
</feature>
<proteinExistence type="predicted"/>
<keyword evidence="1" id="KW-1133">Transmembrane helix</keyword>
<feature type="transmembrane region" description="Helical" evidence="1">
    <location>
        <begin position="48"/>
        <end position="72"/>
    </location>
</feature>
<protein>
    <recommendedName>
        <fullName evidence="5">Transmembrane protein</fullName>
    </recommendedName>
</protein>
<name>A0A8S1RK95_9CILI</name>
<dbReference type="AlphaFoldDB" id="A0A8S1RK95"/>
<comment type="caution">
    <text evidence="3">The sequence shown here is derived from an EMBL/GenBank/DDBJ whole genome shotgun (WGS) entry which is preliminary data.</text>
</comment>
<dbReference type="Proteomes" id="UP000692954">
    <property type="component" value="Unassembled WGS sequence"/>
</dbReference>